<feature type="non-terminal residue" evidence="2">
    <location>
        <position position="147"/>
    </location>
</feature>
<evidence type="ECO:0000313" key="3">
    <source>
        <dbReference type="Proteomes" id="UP000649617"/>
    </source>
</evidence>
<sequence length="147" mass="15591">APRLRPSYVLLAAGLLRQKLLAQAVPTAITEASLPAEGRMDIFCEASTALPEEFQRNVTMLLLQEMQETPTAAGGRGKLSSASILEAVEMSAAALGGAAFCARAQRTGFSRLFSQLGNFSRMTQRLRAESLDSITGALCGAEIAEET</sequence>
<dbReference type="AlphaFoldDB" id="A0A812S278"/>
<feature type="signal peptide" evidence="1">
    <location>
        <begin position="1"/>
        <end position="22"/>
    </location>
</feature>
<comment type="caution">
    <text evidence="2">The sequence shown here is derived from an EMBL/GenBank/DDBJ whole genome shotgun (WGS) entry which is preliminary data.</text>
</comment>
<dbReference type="EMBL" id="CAJNIZ010022514">
    <property type="protein sequence ID" value="CAE7462223.1"/>
    <property type="molecule type" value="Genomic_DNA"/>
</dbReference>
<evidence type="ECO:0000313" key="2">
    <source>
        <dbReference type="EMBL" id="CAE7462223.1"/>
    </source>
</evidence>
<dbReference type="Proteomes" id="UP000649617">
    <property type="component" value="Unassembled WGS sequence"/>
</dbReference>
<feature type="non-terminal residue" evidence="2">
    <location>
        <position position="1"/>
    </location>
</feature>
<gene>
    <name evidence="2" type="primary">Nek1</name>
    <name evidence="2" type="ORF">SPIL2461_LOCUS11559</name>
</gene>
<keyword evidence="3" id="KW-1185">Reference proteome</keyword>
<protein>
    <submittedName>
        <fullName evidence="2">Nek1 protein</fullName>
    </submittedName>
</protein>
<accession>A0A812S278</accession>
<proteinExistence type="predicted"/>
<keyword evidence="1" id="KW-0732">Signal</keyword>
<organism evidence="2 3">
    <name type="scientific">Symbiodinium pilosum</name>
    <name type="common">Dinoflagellate</name>
    <dbReference type="NCBI Taxonomy" id="2952"/>
    <lineage>
        <taxon>Eukaryota</taxon>
        <taxon>Sar</taxon>
        <taxon>Alveolata</taxon>
        <taxon>Dinophyceae</taxon>
        <taxon>Suessiales</taxon>
        <taxon>Symbiodiniaceae</taxon>
        <taxon>Symbiodinium</taxon>
    </lineage>
</organism>
<name>A0A812S278_SYMPI</name>
<feature type="chain" id="PRO_5032639342" evidence="1">
    <location>
        <begin position="23"/>
        <end position="147"/>
    </location>
</feature>
<evidence type="ECO:0000256" key="1">
    <source>
        <dbReference type="SAM" id="SignalP"/>
    </source>
</evidence>
<reference evidence="2" key="1">
    <citation type="submission" date="2021-02" db="EMBL/GenBank/DDBJ databases">
        <authorList>
            <person name="Dougan E. K."/>
            <person name="Rhodes N."/>
            <person name="Thang M."/>
            <person name="Chan C."/>
        </authorList>
    </citation>
    <scope>NUCLEOTIDE SEQUENCE</scope>
</reference>